<proteinExistence type="predicted"/>
<feature type="transmembrane region" description="Helical" evidence="1">
    <location>
        <begin position="47"/>
        <end position="67"/>
    </location>
</feature>
<keyword evidence="3" id="KW-1185">Reference proteome</keyword>
<accession>A0ABV2JPS6</accession>
<evidence type="ECO:0000313" key="2">
    <source>
        <dbReference type="EMBL" id="MET3650597.1"/>
    </source>
</evidence>
<organism evidence="2 3">
    <name type="scientific">Dyella japonica</name>
    <dbReference type="NCBI Taxonomy" id="231455"/>
    <lineage>
        <taxon>Bacteria</taxon>
        <taxon>Pseudomonadati</taxon>
        <taxon>Pseudomonadota</taxon>
        <taxon>Gammaproteobacteria</taxon>
        <taxon>Lysobacterales</taxon>
        <taxon>Rhodanobacteraceae</taxon>
        <taxon>Dyella</taxon>
    </lineage>
</organism>
<keyword evidence="1" id="KW-0812">Transmembrane</keyword>
<feature type="transmembrane region" description="Helical" evidence="1">
    <location>
        <begin position="21"/>
        <end position="41"/>
    </location>
</feature>
<keyword evidence="1" id="KW-1133">Transmembrane helix</keyword>
<reference evidence="2 3" key="1">
    <citation type="submission" date="2024-06" db="EMBL/GenBank/DDBJ databases">
        <title>Sorghum-associated microbial communities from plants grown in Nebraska, USA.</title>
        <authorList>
            <person name="Schachtman D."/>
        </authorList>
    </citation>
    <scope>NUCLEOTIDE SEQUENCE [LARGE SCALE GENOMIC DNA]</scope>
    <source>
        <strain evidence="2 3">1073</strain>
    </source>
</reference>
<dbReference type="Proteomes" id="UP001549184">
    <property type="component" value="Unassembled WGS sequence"/>
</dbReference>
<dbReference type="EMBL" id="JBEPMU010000001">
    <property type="protein sequence ID" value="MET3650597.1"/>
    <property type="molecule type" value="Genomic_DNA"/>
</dbReference>
<sequence length="69" mass="7794">MHLRSWHNMGGRAERRIYANGFAVFLFTTVASSIALLVNWGGSPDPLVIWICGVSSMLLLFVCIARWKR</sequence>
<protein>
    <submittedName>
        <fullName evidence="2">Uncharacterized protein</fullName>
    </submittedName>
</protein>
<evidence type="ECO:0000313" key="3">
    <source>
        <dbReference type="Proteomes" id="UP001549184"/>
    </source>
</evidence>
<keyword evidence="1" id="KW-0472">Membrane</keyword>
<name>A0ABV2JPS6_9GAMM</name>
<comment type="caution">
    <text evidence="2">The sequence shown here is derived from an EMBL/GenBank/DDBJ whole genome shotgun (WGS) entry which is preliminary data.</text>
</comment>
<evidence type="ECO:0000256" key="1">
    <source>
        <dbReference type="SAM" id="Phobius"/>
    </source>
</evidence>
<gene>
    <name evidence="2" type="ORF">ABIC75_000299</name>
</gene>